<protein>
    <submittedName>
        <fullName evidence="2">Uncharacterized protein</fullName>
    </submittedName>
</protein>
<feature type="signal peptide" evidence="1">
    <location>
        <begin position="1"/>
        <end position="21"/>
    </location>
</feature>
<reference evidence="2" key="1">
    <citation type="submission" date="2022-04" db="EMBL/GenBank/DDBJ databases">
        <title>Hymenobacter sp. isolated from the air.</title>
        <authorList>
            <person name="Won M."/>
            <person name="Lee C.-M."/>
            <person name="Woen H.-Y."/>
            <person name="Kwon S.-W."/>
        </authorList>
    </citation>
    <scope>NUCLEOTIDE SEQUENCE</scope>
    <source>
        <strain evidence="2">5116S-3</strain>
    </source>
</reference>
<dbReference type="EMBL" id="CP095046">
    <property type="protein sequence ID" value="UOQ73491.1"/>
    <property type="molecule type" value="Genomic_DNA"/>
</dbReference>
<sequence length="50" mass="5508">MKNLKYLLAMAFMGQASYGFAQYEVDALRFSQTQFGGTARSLGIGAPTWL</sequence>
<proteinExistence type="predicted"/>
<evidence type="ECO:0000256" key="1">
    <source>
        <dbReference type="SAM" id="SignalP"/>
    </source>
</evidence>
<organism evidence="2 3">
    <name type="scientific">Hymenobacter cellulosilyticus</name>
    <dbReference type="NCBI Taxonomy" id="2932248"/>
    <lineage>
        <taxon>Bacteria</taxon>
        <taxon>Pseudomonadati</taxon>
        <taxon>Bacteroidota</taxon>
        <taxon>Cytophagia</taxon>
        <taxon>Cytophagales</taxon>
        <taxon>Hymenobacteraceae</taxon>
        <taxon>Hymenobacter</taxon>
    </lineage>
</organism>
<evidence type="ECO:0000313" key="2">
    <source>
        <dbReference type="EMBL" id="UOQ73491.1"/>
    </source>
</evidence>
<name>A0A8T9QAS1_9BACT</name>
<dbReference type="KEGG" id="hcu:MUN79_06025"/>
<feature type="chain" id="PRO_5035864702" evidence="1">
    <location>
        <begin position="22"/>
        <end position="50"/>
    </location>
</feature>
<keyword evidence="3" id="KW-1185">Reference proteome</keyword>
<gene>
    <name evidence="2" type="ORF">MUN79_06025</name>
</gene>
<evidence type="ECO:0000313" key="3">
    <source>
        <dbReference type="Proteomes" id="UP000831796"/>
    </source>
</evidence>
<dbReference type="AlphaFoldDB" id="A0A8T9QAS1"/>
<keyword evidence="1" id="KW-0732">Signal</keyword>
<dbReference type="Proteomes" id="UP000831796">
    <property type="component" value="Chromosome"/>
</dbReference>
<accession>A0A8T9QAS1</accession>
<dbReference type="RefSeq" id="WP_244676842.1">
    <property type="nucleotide sequence ID" value="NZ_CP095046.1"/>
</dbReference>